<proteinExistence type="predicted"/>
<name>A0A0E9UHE3_ANGAN</name>
<sequence>MIFTSSLMLTWSGTRNLVLSSTGSCFSPLYLSMITGILLGCWSRICCTSLQRSANVLLCLKGLSEGITVDSVRHCR</sequence>
<dbReference type="EMBL" id="GBXM01043917">
    <property type="protein sequence ID" value="JAH64660.1"/>
    <property type="molecule type" value="Transcribed_RNA"/>
</dbReference>
<evidence type="ECO:0000313" key="2">
    <source>
        <dbReference type="EMBL" id="JAH64660.1"/>
    </source>
</evidence>
<dbReference type="AlphaFoldDB" id="A0A0E9UHE3"/>
<feature type="transmembrane region" description="Helical" evidence="1">
    <location>
        <begin position="17"/>
        <end position="42"/>
    </location>
</feature>
<organism evidence="2">
    <name type="scientific">Anguilla anguilla</name>
    <name type="common">European freshwater eel</name>
    <name type="synonym">Muraena anguilla</name>
    <dbReference type="NCBI Taxonomy" id="7936"/>
    <lineage>
        <taxon>Eukaryota</taxon>
        <taxon>Metazoa</taxon>
        <taxon>Chordata</taxon>
        <taxon>Craniata</taxon>
        <taxon>Vertebrata</taxon>
        <taxon>Euteleostomi</taxon>
        <taxon>Actinopterygii</taxon>
        <taxon>Neopterygii</taxon>
        <taxon>Teleostei</taxon>
        <taxon>Anguilliformes</taxon>
        <taxon>Anguillidae</taxon>
        <taxon>Anguilla</taxon>
    </lineage>
</organism>
<protein>
    <submittedName>
        <fullName evidence="2">Uncharacterized protein</fullName>
    </submittedName>
</protein>
<keyword evidence="1" id="KW-0472">Membrane</keyword>
<keyword evidence="1" id="KW-1133">Transmembrane helix</keyword>
<reference evidence="2" key="2">
    <citation type="journal article" date="2015" name="Fish Shellfish Immunol.">
        <title>Early steps in the European eel (Anguilla anguilla)-Vibrio vulnificus interaction in the gills: Role of the RtxA13 toxin.</title>
        <authorList>
            <person name="Callol A."/>
            <person name="Pajuelo D."/>
            <person name="Ebbesson L."/>
            <person name="Teles M."/>
            <person name="MacKenzie S."/>
            <person name="Amaro C."/>
        </authorList>
    </citation>
    <scope>NUCLEOTIDE SEQUENCE</scope>
</reference>
<reference evidence="2" key="1">
    <citation type="submission" date="2014-11" db="EMBL/GenBank/DDBJ databases">
        <authorList>
            <person name="Amaro Gonzalez C."/>
        </authorList>
    </citation>
    <scope>NUCLEOTIDE SEQUENCE</scope>
</reference>
<accession>A0A0E9UHE3</accession>
<evidence type="ECO:0000256" key="1">
    <source>
        <dbReference type="SAM" id="Phobius"/>
    </source>
</evidence>
<keyword evidence="1" id="KW-0812">Transmembrane</keyword>